<evidence type="ECO:0000256" key="22">
    <source>
        <dbReference type="SAM" id="Phobius"/>
    </source>
</evidence>
<dbReference type="OrthoDB" id="1607253at2759"/>
<feature type="region of interest" description="Disordered" evidence="21">
    <location>
        <begin position="957"/>
        <end position="979"/>
    </location>
</feature>
<keyword evidence="7 22" id="KW-0812">Transmembrane</keyword>
<comment type="caution">
    <text evidence="24">The sequence shown here is derived from an EMBL/GenBank/DDBJ whole genome shotgun (WGS) entry which is preliminary data.</text>
</comment>
<dbReference type="AlphaFoldDB" id="A0A9Q1KN45"/>
<keyword evidence="17" id="KW-0325">Glycoprotein</keyword>
<protein>
    <recommendedName>
        <fullName evidence="3">non-specific serine/threonine protein kinase</fullName>
        <ecNumber evidence="3">2.7.11.1</ecNumber>
    </recommendedName>
</protein>
<evidence type="ECO:0000259" key="23">
    <source>
        <dbReference type="PROSITE" id="PS50011"/>
    </source>
</evidence>
<dbReference type="InterPro" id="IPR017441">
    <property type="entry name" value="Protein_kinase_ATP_BS"/>
</dbReference>
<feature type="binding site" evidence="20">
    <location>
        <position position="637"/>
    </location>
    <ligand>
        <name>ATP</name>
        <dbReference type="ChEBI" id="CHEBI:30616"/>
    </ligand>
</feature>
<comment type="catalytic activity">
    <reaction evidence="19">
        <text>L-seryl-[protein] + ATP = O-phospho-L-seryl-[protein] + ADP + H(+)</text>
        <dbReference type="Rhea" id="RHEA:17989"/>
        <dbReference type="Rhea" id="RHEA-COMP:9863"/>
        <dbReference type="Rhea" id="RHEA-COMP:11604"/>
        <dbReference type="ChEBI" id="CHEBI:15378"/>
        <dbReference type="ChEBI" id="CHEBI:29999"/>
        <dbReference type="ChEBI" id="CHEBI:30616"/>
        <dbReference type="ChEBI" id="CHEBI:83421"/>
        <dbReference type="ChEBI" id="CHEBI:456216"/>
        <dbReference type="EC" id="2.7.11.1"/>
    </reaction>
</comment>
<dbReference type="InterPro" id="IPR032675">
    <property type="entry name" value="LRR_dom_sf"/>
</dbReference>
<evidence type="ECO:0000256" key="17">
    <source>
        <dbReference type="ARBA" id="ARBA00023180"/>
    </source>
</evidence>
<dbReference type="GO" id="GO:0005524">
    <property type="term" value="F:ATP binding"/>
    <property type="evidence" value="ECO:0007669"/>
    <property type="project" value="UniProtKB-UniRule"/>
</dbReference>
<dbReference type="EC" id="2.7.11.1" evidence="3"/>
<evidence type="ECO:0000313" key="25">
    <source>
        <dbReference type="Proteomes" id="UP001153076"/>
    </source>
</evidence>
<keyword evidence="4" id="KW-0723">Serine/threonine-protein kinase</keyword>
<comment type="subcellular location">
    <subcellularLocation>
        <location evidence="1">Membrane</location>
        <topology evidence="1">Single-pass membrane protein</topology>
    </subcellularLocation>
</comment>
<evidence type="ECO:0000256" key="6">
    <source>
        <dbReference type="ARBA" id="ARBA00022679"/>
    </source>
</evidence>
<evidence type="ECO:0000256" key="16">
    <source>
        <dbReference type="ARBA" id="ARBA00023170"/>
    </source>
</evidence>
<evidence type="ECO:0000256" key="11">
    <source>
        <dbReference type="ARBA" id="ARBA00022777"/>
    </source>
</evidence>
<evidence type="ECO:0000256" key="3">
    <source>
        <dbReference type="ARBA" id="ARBA00012513"/>
    </source>
</evidence>
<evidence type="ECO:0000256" key="21">
    <source>
        <dbReference type="SAM" id="MobiDB-lite"/>
    </source>
</evidence>
<keyword evidence="5" id="KW-0433">Leucine-rich repeat</keyword>
<dbReference type="Pfam" id="PF08263">
    <property type="entry name" value="LRRNT_2"/>
    <property type="match status" value="2"/>
</dbReference>
<dbReference type="Pfam" id="PF13855">
    <property type="entry name" value="LRR_8"/>
    <property type="match status" value="2"/>
</dbReference>
<dbReference type="InterPro" id="IPR008271">
    <property type="entry name" value="Ser/Thr_kinase_AS"/>
</dbReference>
<evidence type="ECO:0000256" key="14">
    <source>
        <dbReference type="ARBA" id="ARBA00023136"/>
    </source>
</evidence>
<keyword evidence="25" id="KW-1185">Reference proteome</keyword>
<feature type="transmembrane region" description="Helical" evidence="22">
    <location>
        <begin position="509"/>
        <end position="532"/>
    </location>
</feature>
<comment type="catalytic activity">
    <reaction evidence="18">
        <text>L-threonyl-[protein] + ATP = O-phospho-L-threonyl-[protein] + ADP + H(+)</text>
        <dbReference type="Rhea" id="RHEA:46608"/>
        <dbReference type="Rhea" id="RHEA-COMP:11060"/>
        <dbReference type="Rhea" id="RHEA-COMP:11605"/>
        <dbReference type="ChEBI" id="CHEBI:15378"/>
        <dbReference type="ChEBI" id="CHEBI:30013"/>
        <dbReference type="ChEBI" id="CHEBI:30616"/>
        <dbReference type="ChEBI" id="CHEBI:61977"/>
        <dbReference type="ChEBI" id="CHEBI:456216"/>
        <dbReference type="EC" id="2.7.11.1"/>
    </reaction>
</comment>
<dbReference type="Gene3D" id="3.30.200.20">
    <property type="entry name" value="Phosphorylase Kinase, domain 1"/>
    <property type="match status" value="1"/>
</dbReference>
<evidence type="ECO:0000256" key="7">
    <source>
        <dbReference type="ARBA" id="ARBA00022692"/>
    </source>
</evidence>
<evidence type="ECO:0000256" key="9">
    <source>
        <dbReference type="ARBA" id="ARBA00022737"/>
    </source>
</evidence>
<evidence type="ECO:0000256" key="18">
    <source>
        <dbReference type="ARBA" id="ARBA00047899"/>
    </source>
</evidence>
<keyword evidence="13 22" id="KW-1133">Transmembrane helix</keyword>
<dbReference type="PROSITE" id="PS51450">
    <property type="entry name" value="LRR"/>
    <property type="match status" value="1"/>
</dbReference>
<dbReference type="InterPro" id="IPR003591">
    <property type="entry name" value="Leu-rich_rpt_typical-subtyp"/>
</dbReference>
<evidence type="ECO:0000256" key="19">
    <source>
        <dbReference type="ARBA" id="ARBA00048679"/>
    </source>
</evidence>
<evidence type="ECO:0000313" key="24">
    <source>
        <dbReference type="EMBL" id="KAJ8445854.1"/>
    </source>
</evidence>
<dbReference type="PROSITE" id="PS50011">
    <property type="entry name" value="PROTEIN_KINASE_DOM"/>
    <property type="match status" value="1"/>
</dbReference>
<sequence length="979" mass="106748">MAVNVTQMMTFIGGKFNSNMSKNHPRISDFMLVILRMEILMLCVLPVSTIAQSAASDTAAMQQLKQTLKLPSALNWSNSDPCNWQNVRCDPDNRITRIQIGSQGVSGSLPASIANLTNLQVFELMNNNISGPLPSLKGLGSLQTLNLHDNQFNSIPPDFFDGLTSLQEVYLDNNPFKAWFIPNGLKGASSLKNFSANSANIVGKIPDYFNSKTFPSLIHLHISSNHLQGSLPVGFSGLGLQSLWLDGQTDSSGSRTLNGRIEVLQNMTQLVQIWLNMNGFTGPIPDLSGLTDLQHLNLRDNSLTGPVPPSLTKLPSLRMVNLTNNDLQGPMPEFLSGVSTDLLTGKNSFCLSQPGVDCDSRVNALISILEPFRYPLQFAENWKGNDPCDNWMGITCSNGNITVINLQGKGLSGTISPNFAALTSVQTLILSRNNITGTIPDVLATMPNLKTLDVSYNHLYGKILKFTHTNVIVNGNSDIGKDQPTESPSGSGPSGGSGATGSKRSKTGIVVVAVIGSVCALFVVGLLVFLFVRRKKLYEKVQHTSTVVIHPNSGSDDTVKITVTGPGVNEKAVGEGNNQGNSGPSNVHVIEANNMVISIQVLRSVTNDFGEENVLGKGGFGTVYKGELPDGTKIAVKRMNPDILGDKGLAEFKSEISVLTKVRHRHLVALLGYCLEGNEKLLVYEYMPQGALSRHLFNWTDEGLKPLEWKQRLTIALDVARGVEYLHSLAHQSFIHRDLKPSNILLGDDMRAKVSDFGLVRLAPDGGKTSIETRIAGTFGYLAPEYAVWFFHLLKKKLIRFLKVMGRITPKVDVYSFGVILMEMITGRKALDESRPEDSVHLVTWFRRLYINKDGFQKAIDSTIDLNEETLLSINTVAELASHCCARDPHLRPDMGHAVNVLSSLTDKWKPAAEDNPEDMYGIDLDMTLPQALRKWQALGENTGDASSSAFLASADNTQTSIPTRPTGFAESFTSADGR</sequence>
<proteinExistence type="inferred from homology"/>
<dbReference type="FunFam" id="1.10.510.10:FF:000198">
    <property type="entry name" value="receptor protein kinase TMK1"/>
    <property type="match status" value="1"/>
</dbReference>
<keyword evidence="8" id="KW-0732">Signal</keyword>
<feature type="region of interest" description="Disordered" evidence="21">
    <location>
        <begin position="477"/>
        <end position="503"/>
    </location>
</feature>
<keyword evidence="6" id="KW-0808">Transferase</keyword>
<comment type="similarity">
    <text evidence="2">Belongs to the protein kinase superfamily. Ser/Thr protein kinase family.</text>
</comment>
<dbReference type="SUPFAM" id="SSF52058">
    <property type="entry name" value="L domain-like"/>
    <property type="match status" value="1"/>
</dbReference>
<accession>A0A9Q1KN45</accession>
<reference evidence="24" key="1">
    <citation type="submission" date="2022-04" db="EMBL/GenBank/DDBJ databases">
        <title>Carnegiea gigantea Genome sequencing and assembly v2.</title>
        <authorList>
            <person name="Copetti D."/>
            <person name="Sanderson M.J."/>
            <person name="Burquez A."/>
            <person name="Wojciechowski M.F."/>
        </authorList>
    </citation>
    <scope>NUCLEOTIDE SEQUENCE</scope>
    <source>
        <strain evidence="24">SGP5-SGP5p</strain>
        <tissue evidence="24">Aerial part</tissue>
    </source>
</reference>
<dbReference type="Gene3D" id="1.10.510.10">
    <property type="entry name" value="Transferase(Phosphotransferase) domain 1"/>
    <property type="match status" value="1"/>
</dbReference>
<keyword evidence="16" id="KW-0675">Receptor</keyword>
<evidence type="ECO:0000256" key="15">
    <source>
        <dbReference type="ARBA" id="ARBA00023157"/>
    </source>
</evidence>
<evidence type="ECO:0000256" key="4">
    <source>
        <dbReference type="ARBA" id="ARBA00022527"/>
    </source>
</evidence>
<keyword evidence="15" id="KW-1015">Disulfide bond</keyword>
<dbReference type="FunFam" id="3.80.10.10:FF:000129">
    <property type="entry name" value="Leucine-rich repeat receptor-like kinase"/>
    <property type="match status" value="1"/>
</dbReference>
<keyword evidence="10 20" id="KW-0547">Nucleotide-binding</keyword>
<dbReference type="PANTHER" id="PTHR47986">
    <property type="entry name" value="OSJNBA0070M12.3 PROTEIN"/>
    <property type="match status" value="1"/>
</dbReference>
<dbReference type="InterPro" id="IPR001611">
    <property type="entry name" value="Leu-rich_rpt"/>
</dbReference>
<dbReference type="SMART" id="SM00369">
    <property type="entry name" value="LRR_TYP"/>
    <property type="match status" value="6"/>
</dbReference>
<dbReference type="FunFam" id="3.30.200.20:FF:000226">
    <property type="entry name" value="receptor protein kinase TMK1"/>
    <property type="match status" value="1"/>
</dbReference>
<dbReference type="InterPro" id="IPR013210">
    <property type="entry name" value="LRR_N_plant-typ"/>
</dbReference>
<dbReference type="SMART" id="SM00220">
    <property type="entry name" value="S_TKc"/>
    <property type="match status" value="1"/>
</dbReference>
<evidence type="ECO:0000256" key="5">
    <source>
        <dbReference type="ARBA" id="ARBA00022614"/>
    </source>
</evidence>
<evidence type="ECO:0000256" key="20">
    <source>
        <dbReference type="PROSITE-ProRule" id="PRU10141"/>
    </source>
</evidence>
<organism evidence="24 25">
    <name type="scientific">Carnegiea gigantea</name>
    <dbReference type="NCBI Taxonomy" id="171969"/>
    <lineage>
        <taxon>Eukaryota</taxon>
        <taxon>Viridiplantae</taxon>
        <taxon>Streptophyta</taxon>
        <taxon>Embryophyta</taxon>
        <taxon>Tracheophyta</taxon>
        <taxon>Spermatophyta</taxon>
        <taxon>Magnoliopsida</taxon>
        <taxon>eudicotyledons</taxon>
        <taxon>Gunneridae</taxon>
        <taxon>Pentapetalae</taxon>
        <taxon>Caryophyllales</taxon>
        <taxon>Cactineae</taxon>
        <taxon>Cactaceae</taxon>
        <taxon>Cactoideae</taxon>
        <taxon>Echinocereeae</taxon>
        <taxon>Carnegiea</taxon>
    </lineage>
</organism>
<dbReference type="FunFam" id="3.80.10.10:FF:000190">
    <property type="entry name" value="Receptor-like kinase TMK4"/>
    <property type="match status" value="1"/>
</dbReference>
<dbReference type="Pfam" id="PF00069">
    <property type="entry name" value="Pkinase"/>
    <property type="match status" value="1"/>
</dbReference>
<gene>
    <name evidence="24" type="ORF">Cgig2_027935</name>
</gene>
<keyword evidence="14 22" id="KW-0472">Membrane</keyword>
<dbReference type="InterPro" id="IPR052422">
    <property type="entry name" value="Auxin_Ser/Thr_Kinase"/>
</dbReference>
<keyword evidence="11" id="KW-0418">Kinase</keyword>
<dbReference type="GO" id="GO:0016020">
    <property type="term" value="C:membrane"/>
    <property type="evidence" value="ECO:0007669"/>
    <property type="project" value="UniProtKB-SubCell"/>
</dbReference>
<keyword evidence="9" id="KW-0677">Repeat</keyword>
<dbReference type="EMBL" id="JAKOGI010000070">
    <property type="protein sequence ID" value="KAJ8445854.1"/>
    <property type="molecule type" value="Genomic_DNA"/>
</dbReference>
<evidence type="ECO:0000256" key="13">
    <source>
        <dbReference type="ARBA" id="ARBA00022989"/>
    </source>
</evidence>
<evidence type="ECO:0000256" key="10">
    <source>
        <dbReference type="ARBA" id="ARBA00022741"/>
    </source>
</evidence>
<evidence type="ECO:0000256" key="2">
    <source>
        <dbReference type="ARBA" id="ARBA00008684"/>
    </source>
</evidence>
<dbReference type="PANTHER" id="PTHR47986:SF34">
    <property type="entry name" value="RECEPTOR-LIKE KINASE TMK2"/>
    <property type="match status" value="1"/>
</dbReference>
<dbReference type="SUPFAM" id="SSF56112">
    <property type="entry name" value="Protein kinase-like (PK-like)"/>
    <property type="match status" value="1"/>
</dbReference>
<dbReference type="GO" id="GO:0004674">
    <property type="term" value="F:protein serine/threonine kinase activity"/>
    <property type="evidence" value="ECO:0007669"/>
    <property type="project" value="UniProtKB-KW"/>
</dbReference>
<keyword evidence="12 20" id="KW-0067">ATP-binding</keyword>
<evidence type="ECO:0000256" key="1">
    <source>
        <dbReference type="ARBA" id="ARBA00004167"/>
    </source>
</evidence>
<dbReference type="Gene3D" id="3.80.10.10">
    <property type="entry name" value="Ribonuclease Inhibitor"/>
    <property type="match status" value="2"/>
</dbReference>
<dbReference type="PROSITE" id="PS00108">
    <property type="entry name" value="PROTEIN_KINASE_ST"/>
    <property type="match status" value="1"/>
</dbReference>
<dbReference type="CDD" id="cd14066">
    <property type="entry name" value="STKc_IRAK"/>
    <property type="match status" value="1"/>
</dbReference>
<evidence type="ECO:0000256" key="8">
    <source>
        <dbReference type="ARBA" id="ARBA00022729"/>
    </source>
</evidence>
<dbReference type="InterPro" id="IPR000719">
    <property type="entry name" value="Prot_kinase_dom"/>
</dbReference>
<dbReference type="InterPro" id="IPR011009">
    <property type="entry name" value="Kinase-like_dom_sf"/>
</dbReference>
<feature type="domain" description="Protein kinase" evidence="23">
    <location>
        <begin position="609"/>
        <end position="905"/>
    </location>
</feature>
<dbReference type="Pfam" id="PF00560">
    <property type="entry name" value="LRR_1"/>
    <property type="match status" value="2"/>
</dbReference>
<dbReference type="CDD" id="cd12087">
    <property type="entry name" value="TM_EGFR-like"/>
    <property type="match status" value="1"/>
</dbReference>
<dbReference type="PROSITE" id="PS00107">
    <property type="entry name" value="PROTEIN_KINASE_ATP"/>
    <property type="match status" value="1"/>
</dbReference>
<name>A0A9Q1KN45_9CARY</name>
<evidence type="ECO:0000256" key="12">
    <source>
        <dbReference type="ARBA" id="ARBA00022840"/>
    </source>
</evidence>
<dbReference type="Proteomes" id="UP001153076">
    <property type="component" value="Unassembled WGS sequence"/>
</dbReference>